<dbReference type="PANTHER" id="PTHR24394:SF29">
    <property type="entry name" value="MYONEURIN"/>
    <property type="match status" value="1"/>
</dbReference>
<evidence type="ECO:0000256" key="4">
    <source>
        <dbReference type="ARBA" id="ARBA00022771"/>
    </source>
</evidence>
<evidence type="ECO:0000256" key="7">
    <source>
        <dbReference type="PROSITE-ProRule" id="PRU00042"/>
    </source>
</evidence>
<dbReference type="GO" id="GO:0005634">
    <property type="term" value="C:nucleus"/>
    <property type="evidence" value="ECO:0007669"/>
    <property type="project" value="UniProtKB-SubCell"/>
</dbReference>
<gene>
    <name evidence="10" type="ORF">RR48_06547</name>
</gene>
<evidence type="ECO:0000256" key="5">
    <source>
        <dbReference type="ARBA" id="ARBA00022833"/>
    </source>
</evidence>
<keyword evidence="3" id="KW-0677">Repeat</keyword>
<dbReference type="InterPro" id="IPR036236">
    <property type="entry name" value="Znf_C2H2_sf"/>
</dbReference>
<feature type="compositionally biased region" description="Acidic residues" evidence="8">
    <location>
        <begin position="308"/>
        <end position="321"/>
    </location>
</feature>
<reference evidence="10 11" key="1">
    <citation type="journal article" date="2015" name="Nat. Commun.">
        <title>Outbred genome sequencing and CRISPR/Cas9 gene editing in butterflies.</title>
        <authorList>
            <person name="Li X."/>
            <person name="Fan D."/>
            <person name="Zhang W."/>
            <person name="Liu G."/>
            <person name="Zhang L."/>
            <person name="Zhao L."/>
            <person name="Fang X."/>
            <person name="Chen L."/>
            <person name="Dong Y."/>
            <person name="Chen Y."/>
            <person name="Ding Y."/>
            <person name="Zhao R."/>
            <person name="Feng M."/>
            <person name="Zhu Y."/>
            <person name="Feng Y."/>
            <person name="Jiang X."/>
            <person name="Zhu D."/>
            <person name="Xiang H."/>
            <person name="Feng X."/>
            <person name="Li S."/>
            <person name="Wang J."/>
            <person name="Zhang G."/>
            <person name="Kronforst M.R."/>
            <person name="Wang W."/>
        </authorList>
    </citation>
    <scope>NUCLEOTIDE SEQUENCE [LARGE SCALE GENOMIC DNA]</scope>
    <source>
        <strain evidence="10">Ya'a_city_454_Pm</strain>
        <tissue evidence="10">Whole body</tissue>
    </source>
</reference>
<dbReference type="SUPFAM" id="SSF57667">
    <property type="entry name" value="beta-beta-alpha zinc fingers"/>
    <property type="match status" value="4"/>
</dbReference>
<feature type="domain" description="C2H2-type" evidence="9">
    <location>
        <begin position="526"/>
        <end position="553"/>
    </location>
</feature>
<feature type="compositionally biased region" description="Basic and acidic residues" evidence="8">
    <location>
        <begin position="265"/>
        <end position="287"/>
    </location>
</feature>
<evidence type="ECO:0000256" key="6">
    <source>
        <dbReference type="ARBA" id="ARBA00023242"/>
    </source>
</evidence>
<feature type="domain" description="C2H2-type" evidence="9">
    <location>
        <begin position="553"/>
        <end position="575"/>
    </location>
</feature>
<evidence type="ECO:0000313" key="10">
    <source>
        <dbReference type="EMBL" id="KPJ19687.1"/>
    </source>
</evidence>
<keyword evidence="11" id="KW-1185">Reference proteome</keyword>
<dbReference type="PANTHER" id="PTHR24394">
    <property type="entry name" value="ZINC FINGER PROTEIN"/>
    <property type="match status" value="1"/>
</dbReference>
<evidence type="ECO:0000256" key="1">
    <source>
        <dbReference type="ARBA" id="ARBA00004123"/>
    </source>
</evidence>
<dbReference type="GO" id="GO:0000981">
    <property type="term" value="F:DNA-binding transcription factor activity, RNA polymerase II-specific"/>
    <property type="evidence" value="ECO:0007669"/>
    <property type="project" value="TreeGrafter"/>
</dbReference>
<dbReference type="SMART" id="SM00355">
    <property type="entry name" value="ZnF_C2H2"/>
    <property type="match status" value="9"/>
</dbReference>
<evidence type="ECO:0000256" key="3">
    <source>
        <dbReference type="ARBA" id="ARBA00022737"/>
    </source>
</evidence>
<keyword evidence="4 7" id="KW-0863">Zinc-finger</keyword>
<sequence length="789" mass="90373">MLHNSGPFGPNEVPINMGAPVNMTPMSGTMNISNNINNLSKIGQQSTESPNAHYPVPNYTTYGHPHLNMNPTMSPFPSYPPIGFQSSYLPQSPSSVHDTNWQNGMLPMGLNMQNDNGTLNYSSSSMKRPDTMSEYKEHNLHNKMSLHIPQVHTKAFHKHINMENNHYNHYQHYSPSPSTFRQYADCNLDLSTKSKTEMDPRRKSLETTVKLIENILINSTRKNDTVQPKITEDTFINPKPTSPIQSHSNNDSLKTSQNNLVENQSMKEVDKADFRQEKDTIDTRDDDSISNSLICREDILSTSQTSTIEEETSDTESEPQPEDLTSTAANAVEKQDMIIDTRVEVTVEETRWVDTESNPFLKDVHGLQKEDVENTNVITSDKSVDEATEVIKNGLEVEKYYTCPSCSLLFKHPKRFLIHHKWHSFGLGTIKKLDMAREKEMKKTLRREARVIQRMNMNEVTDMNASGKKYSCKDCDKVFSARGSLKNHRQRYHPTRVRDCKICGKTVLGWIALRAHLTTHTTDSGYQCSDCPKRFKYSHSLAKHRDTHLEKTHGCEQCPKMFGSVKLLKMHMKTHERVLRGTTFHCTYCGKGFFESYSLQVHERTHRNERPFLCEICNTSFGTNSSLKRHLKVSHNSAKPFECPTCHRSFVSAEIRERHEQRVHGDPDSFKFPCNQCPCRFNFYLPAISILYGVVWLPLARPQLLYKMAVQLKFEYAINGSHNSAKPFECPTCHRSFVSAEIRERHEQRVHGDPDSFKFPCNQCPCSDIVQETHNAMLATKCVHLQSNS</sequence>
<feature type="region of interest" description="Disordered" evidence="8">
    <location>
        <begin position="233"/>
        <end position="323"/>
    </location>
</feature>
<feature type="domain" description="C2H2-type" evidence="9">
    <location>
        <begin position="470"/>
        <end position="493"/>
    </location>
</feature>
<proteinExistence type="predicted"/>
<dbReference type="EMBL" id="KQ459875">
    <property type="protein sequence ID" value="KPJ19687.1"/>
    <property type="molecule type" value="Genomic_DNA"/>
</dbReference>
<feature type="domain" description="C2H2-type" evidence="9">
    <location>
        <begin position="728"/>
        <end position="756"/>
    </location>
</feature>
<evidence type="ECO:0000313" key="11">
    <source>
        <dbReference type="Proteomes" id="UP000053240"/>
    </source>
</evidence>
<dbReference type="Pfam" id="PF00096">
    <property type="entry name" value="zf-C2H2"/>
    <property type="match status" value="5"/>
</dbReference>
<dbReference type="PROSITE" id="PS50157">
    <property type="entry name" value="ZINC_FINGER_C2H2_2"/>
    <property type="match status" value="7"/>
</dbReference>
<evidence type="ECO:0000259" key="9">
    <source>
        <dbReference type="PROSITE" id="PS50157"/>
    </source>
</evidence>
<feature type="domain" description="C2H2-type" evidence="9">
    <location>
        <begin position="612"/>
        <end position="640"/>
    </location>
</feature>
<feature type="domain" description="C2H2-type" evidence="9">
    <location>
        <begin position="641"/>
        <end position="669"/>
    </location>
</feature>
<feature type="domain" description="C2H2-type" evidence="9">
    <location>
        <begin position="584"/>
        <end position="611"/>
    </location>
</feature>
<name>A0A194RQC0_PAPMA</name>
<dbReference type="GO" id="GO:0008270">
    <property type="term" value="F:zinc ion binding"/>
    <property type="evidence" value="ECO:0007669"/>
    <property type="project" value="UniProtKB-KW"/>
</dbReference>
<organism evidence="10 11">
    <name type="scientific">Papilio machaon</name>
    <name type="common">Old World swallowtail butterfly</name>
    <dbReference type="NCBI Taxonomy" id="76193"/>
    <lineage>
        <taxon>Eukaryota</taxon>
        <taxon>Metazoa</taxon>
        <taxon>Ecdysozoa</taxon>
        <taxon>Arthropoda</taxon>
        <taxon>Hexapoda</taxon>
        <taxon>Insecta</taxon>
        <taxon>Pterygota</taxon>
        <taxon>Neoptera</taxon>
        <taxon>Endopterygota</taxon>
        <taxon>Lepidoptera</taxon>
        <taxon>Glossata</taxon>
        <taxon>Ditrysia</taxon>
        <taxon>Papilionoidea</taxon>
        <taxon>Papilionidae</taxon>
        <taxon>Papilioninae</taxon>
        <taxon>Papilio</taxon>
    </lineage>
</organism>
<dbReference type="Proteomes" id="UP000053240">
    <property type="component" value="Unassembled WGS sequence"/>
</dbReference>
<keyword evidence="5" id="KW-0862">Zinc</keyword>
<protein>
    <submittedName>
        <fullName evidence="10">Zinc finger protein 184</fullName>
    </submittedName>
</protein>
<dbReference type="InterPro" id="IPR013087">
    <property type="entry name" value="Znf_C2H2_type"/>
</dbReference>
<dbReference type="Gene3D" id="3.30.160.60">
    <property type="entry name" value="Classic Zinc Finger"/>
    <property type="match status" value="6"/>
</dbReference>
<dbReference type="AlphaFoldDB" id="A0A194RQC0"/>
<comment type="subcellular location">
    <subcellularLocation>
        <location evidence="1">Nucleus</location>
    </subcellularLocation>
</comment>
<keyword evidence="6" id="KW-0539">Nucleus</keyword>
<dbReference type="PROSITE" id="PS00028">
    <property type="entry name" value="ZINC_FINGER_C2H2_1"/>
    <property type="match status" value="8"/>
</dbReference>
<evidence type="ECO:0000256" key="8">
    <source>
        <dbReference type="SAM" id="MobiDB-lite"/>
    </source>
</evidence>
<dbReference type="InParanoid" id="A0A194RQC0"/>
<feature type="compositionally biased region" description="Polar residues" evidence="8">
    <location>
        <begin position="242"/>
        <end position="264"/>
    </location>
</feature>
<keyword evidence="2" id="KW-0479">Metal-binding</keyword>
<evidence type="ECO:0000256" key="2">
    <source>
        <dbReference type="ARBA" id="ARBA00022723"/>
    </source>
</evidence>
<accession>A0A194RQC0</accession>